<evidence type="ECO:0000256" key="2">
    <source>
        <dbReference type="ARBA" id="ARBA00022827"/>
    </source>
</evidence>
<dbReference type="FunFam" id="3.30.465.10:FF:000017">
    <property type="entry name" value="Xanthine dehydrogenase, FAD binding subunit"/>
    <property type="match status" value="1"/>
</dbReference>
<keyword evidence="2" id="KW-0274">FAD</keyword>
<accession>A0A7W4Z0X2</accession>
<dbReference type="AlphaFoldDB" id="A0A7W4Z0X2"/>
<dbReference type="EMBL" id="JACHWR010000002">
    <property type="protein sequence ID" value="MBB3042362.1"/>
    <property type="molecule type" value="Genomic_DNA"/>
</dbReference>
<dbReference type="Gene3D" id="3.30.390.50">
    <property type="entry name" value="CO dehydrogenase flavoprotein, C-terminal domain"/>
    <property type="match status" value="1"/>
</dbReference>
<keyword evidence="6" id="KW-1185">Reference proteome</keyword>
<dbReference type="InterPro" id="IPR016169">
    <property type="entry name" value="FAD-bd_PCMH_sub2"/>
</dbReference>
<evidence type="ECO:0000313" key="5">
    <source>
        <dbReference type="EMBL" id="MBB3042362.1"/>
    </source>
</evidence>
<dbReference type="InterPro" id="IPR002346">
    <property type="entry name" value="Mopterin_DH_FAD-bd"/>
</dbReference>
<evidence type="ECO:0000259" key="4">
    <source>
        <dbReference type="PROSITE" id="PS51387"/>
    </source>
</evidence>
<dbReference type="InterPro" id="IPR051312">
    <property type="entry name" value="Diverse_Substr_Oxidored"/>
</dbReference>
<keyword evidence="1" id="KW-0285">Flavoprotein</keyword>
<feature type="domain" description="FAD-binding PCMH-type" evidence="4">
    <location>
        <begin position="2"/>
        <end position="179"/>
    </location>
</feature>
<dbReference type="Proteomes" id="UP000589626">
    <property type="component" value="Unassembled WGS sequence"/>
</dbReference>
<dbReference type="InterPro" id="IPR036683">
    <property type="entry name" value="CO_DH_flav_C_dom_sf"/>
</dbReference>
<dbReference type="Gene3D" id="3.30.465.10">
    <property type="match status" value="1"/>
</dbReference>
<dbReference type="RefSeq" id="WP_183592338.1">
    <property type="nucleotide sequence ID" value="NZ_JACHWR010000002.1"/>
</dbReference>
<dbReference type="Pfam" id="PF03450">
    <property type="entry name" value="CO_deh_flav_C"/>
    <property type="match status" value="1"/>
</dbReference>
<dbReference type="InterPro" id="IPR005107">
    <property type="entry name" value="CO_DH_flav_C"/>
</dbReference>
<dbReference type="PROSITE" id="PS51387">
    <property type="entry name" value="FAD_PCMH"/>
    <property type="match status" value="1"/>
</dbReference>
<organism evidence="5 6">
    <name type="scientific">Nocardioides soli</name>
    <dbReference type="NCBI Taxonomy" id="1036020"/>
    <lineage>
        <taxon>Bacteria</taxon>
        <taxon>Bacillati</taxon>
        <taxon>Actinomycetota</taxon>
        <taxon>Actinomycetes</taxon>
        <taxon>Propionibacteriales</taxon>
        <taxon>Nocardioidaceae</taxon>
        <taxon>Nocardioides</taxon>
    </lineage>
</organism>
<dbReference type="InterPro" id="IPR016166">
    <property type="entry name" value="FAD-bd_PCMH"/>
</dbReference>
<keyword evidence="3 5" id="KW-0560">Oxidoreductase</keyword>
<evidence type="ECO:0000256" key="3">
    <source>
        <dbReference type="ARBA" id="ARBA00023002"/>
    </source>
</evidence>
<dbReference type="GO" id="GO:0071949">
    <property type="term" value="F:FAD binding"/>
    <property type="evidence" value="ECO:0007669"/>
    <property type="project" value="InterPro"/>
</dbReference>
<protein>
    <submittedName>
        <fullName evidence="5">Carbon-monoxide dehydrogenase medium subunit</fullName>
        <ecNumber evidence="5">1.2.7.4</ecNumber>
    </submittedName>
</protein>
<dbReference type="InterPro" id="IPR016167">
    <property type="entry name" value="FAD-bd_PCMH_sub1"/>
</dbReference>
<sequence>MQVPAPIEYERAVSVEHAIGLLERLGEEARLIAGGHSLLPMMKLRLANPEYLVDINDLHAELGYIRITATQVRIGAMTRHRELLESDELAAVCPIFRDAERVIADPPVRNRGTLGGALCQADPSEDLSSVCTTLDASCVIRGPEGERTVSMDDFHLGPYETVVGHAEMLTEVRIPVRPRGSSAYAKVDRRAGDWAVAAAGAALWVDERGTIADARVGLAAVGPNTTGIPEVSAALRGRPPSDEAWSLAGAIAAQACRPVTDSRGTADYKRHLAGELTRRTLRAAWERVREGGAA</sequence>
<comment type="caution">
    <text evidence="5">The sequence shown here is derived from an EMBL/GenBank/DDBJ whole genome shotgun (WGS) entry which is preliminary data.</text>
</comment>
<dbReference type="PANTHER" id="PTHR42659">
    <property type="entry name" value="XANTHINE DEHYDROGENASE SUBUNIT C-RELATED"/>
    <property type="match status" value="1"/>
</dbReference>
<dbReference type="EC" id="1.2.7.4" evidence="5"/>
<dbReference type="GO" id="GO:0043885">
    <property type="term" value="F:anaerobic carbon-monoxide dehydrogenase activity"/>
    <property type="evidence" value="ECO:0007669"/>
    <property type="project" value="UniProtKB-EC"/>
</dbReference>
<dbReference type="SUPFAM" id="SSF55447">
    <property type="entry name" value="CO dehydrogenase flavoprotein C-terminal domain-like"/>
    <property type="match status" value="1"/>
</dbReference>
<dbReference type="PANTHER" id="PTHR42659:SF2">
    <property type="entry name" value="XANTHINE DEHYDROGENASE SUBUNIT C-RELATED"/>
    <property type="match status" value="1"/>
</dbReference>
<dbReference type="InterPro" id="IPR036318">
    <property type="entry name" value="FAD-bd_PCMH-like_sf"/>
</dbReference>
<dbReference type="SMART" id="SM01092">
    <property type="entry name" value="CO_deh_flav_C"/>
    <property type="match status" value="1"/>
</dbReference>
<evidence type="ECO:0000256" key="1">
    <source>
        <dbReference type="ARBA" id="ARBA00022630"/>
    </source>
</evidence>
<proteinExistence type="predicted"/>
<reference evidence="5 6" key="1">
    <citation type="submission" date="2020-08" db="EMBL/GenBank/DDBJ databases">
        <title>Sequencing the genomes of 1000 actinobacteria strains.</title>
        <authorList>
            <person name="Klenk H.-P."/>
        </authorList>
    </citation>
    <scope>NUCLEOTIDE SEQUENCE [LARGE SCALE GENOMIC DNA]</scope>
    <source>
        <strain evidence="5 6">DSM 105498</strain>
    </source>
</reference>
<dbReference type="Gene3D" id="3.30.43.10">
    <property type="entry name" value="Uridine Diphospho-n-acetylenolpyruvylglucosamine Reductase, domain 2"/>
    <property type="match status" value="1"/>
</dbReference>
<dbReference type="Pfam" id="PF00941">
    <property type="entry name" value="FAD_binding_5"/>
    <property type="match status" value="1"/>
</dbReference>
<evidence type="ECO:0000313" key="6">
    <source>
        <dbReference type="Proteomes" id="UP000589626"/>
    </source>
</evidence>
<name>A0A7W4Z0X2_9ACTN</name>
<gene>
    <name evidence="5" type="ORF">FHU40_002180</name>
</gene>
<dbReference type="SUPFAM" id="SSF56176">
    <property type="entry name" value="FAD-binding/transporter-associated domain-like"/>
    <property type="match status" value="1"/>
</dbReference>